<proteinExistence type="predicted"/>
<dbReference type="EMBL" id="BGPR01012287">
    <property type="protein sequence ID" value="GBN55432.1"/>
    <property type="molecule type" value="Genomic_DNA"/>
</dbReference>
<organism evidence="2 3">
    <name type="scientific">Araneus ventricosus</name>
    <name type="common">Orbweaver spider</name>
    <name type="synonym">Epeira ventricosa</name>
    <dbReference type="NCBI Taxonomy" id="182803"/>
    <lineage>
        <taxon>Eukaryota</taxon>
        <taxon>Metazoa</taxon>
        <taxon>Ecdysozoa</taxon>
        <taxon>Arthropoda</taxon>
        <taxon>Chelicerata</taxon>
        <taxon>Arachnida</taxon>
        <taxon>Araneae</taxon>
        <taxon>Araneomorphae</taxon>
        <taxon>Entelegynae</taxon>
        <taxon>Araneoidea</taxon>
        <taxon>Araneidae</taxon>
        <taxon>Araneus</taxon>
    </lineage>
</organism>
<dbReference type="AlphaFoldDB" id="A0A4Y2PWF9"/>
<keyword evidence="3" id="KW-1185">Reference proteome</keyword>
<feature type="compositionally biased region" description="Basic residues" evidence="1">
    <location>
        <begin position="135"/>
        <end position="144"/>
    </location>
</feature>
<name>A0A4Y2PWF9_ARAVE</name>
<evidence type="ECO:0000256" key="1">
    <source>
        <dbReference type="SAM" id="MobiDB-lite"/>
    </source>
</evidence>
<sequence>MQILQAEGVKSKIKKSRESQVLTSLSQNEHNGEVAEDGIVCTTISSDTVSLGRLKQHHLLTEVPGSSSFAFSFKRRYLAAINDHVFYKEITTMKIKRHDYILNLADELQNNYVSNKISTLSHFTPGRDDGATTSSKKRKKFPER</sequence>
<evidence type="ECO:0000313" key="3">
    <source>
        <dbReference type="Proteomes" id="UP000499080"/>
    </source>
</evidence>
<feature type="region of interest" description="Disordered" evidence="1">
    <location>
        <begin position="124"/>
        <end position="144"/>
    </location>
</feature>
<evidence type="ECO:0000313" key="2">
    <source>
        <dbReference type="EMBL" id="GBN55432.1"/>
    </source>
</evidence>
<reference evidence="2 3" key="1">
    <citation type="journal article" date="2019" name="Sci. Rep.">
        <title>Orb-weaving spider Araneus ventricosus genome elucidates the spidroin gene catalogue.</title>
        <authorList>
            <person name="Kono N."/>
            <person name="Nakamura H."/>
            <person name="Ohtoshi R."/>
            <person name="Moran D.A.P."/>
            <person name="Shinohara A."/>
            <person name="Yoshida Y."/>
            <person name="Fujiwara M."/>
            <person name="Mori M."/>
            <person name="Tomita M."/>
            <person name="Arakawa K."/>
        </authorList>
    </citation>
    <scope>NUCLEOTIDE SEQUENCE [LARGE SCALE GENOMIC DNA]</scope>
</reference>
<comment type="caution">
    <text evidence="2">The sequence shown here is derived from an EMBL/GenBank/DDBJ whole genome shotgun (WGS) entry which is preliminary data.</text>
</comment>
<gene>
    <name evidence="2" type="ORF">AVEN_201001_1</name>
</gene>
<accession>A0A4Y2PWF9</accession>
<protein>
    <submittedName>
        <fullName evidence="2">Uncharacterized protein</fullName>
    </submittedName>
</protein>
<dbReference type="Proteomes" id="UP000499080">
    <property type="component" value="Unassembled WGS sequence"/>
</dbReference>